<dbReference type="EMBL" id="CAADFJ010000070">
    <property type="protein sequence ID" value="VFK01656.1"/>
    <property type="molecule type" value="Genomic_DNA"/>
</dbReference>
<dbReference type="AlphaFoldDB" id="A0A450VA52"/>
<evidence type="ECO:0008006" key="5">
    <source>
        <dbReference type="Google" id="ProtNLM"/>
    </source>
</evidence>
<gene>
    <name evidence="2" type="ORF">BECKH772A_GA0070896_1007110</name>
    <name evidence="3" type="ORF">BECKH772B_GA0070898_1007410</name>
    <name evidence="4" type="ORF">BECKH772C_GA0070978_1007010</name>
</gene>
<keyword evidence="1" id="KW-0472">Membrane</keyword>
<sequence>MTNFEILFLVITSCSAFIVILQLVVVIKIFKADHERRKKQATIEHIGTLWRDARHKLEKAYGLNVLSEEQIVKIRNDAQLEADVRNLLGALEHMATGLHTGVYDKDLLYRMSATFVIQVYHRLKPYISDEMRKNPSVYIEFSNLAKEFEGKKQEQMIKIANIKHS</sequence>
<keyword evidence="1" id="KW-0812">Transmembrane</keyword>
<organism evidence="4">
    <name type="scientific">Candidatus Kentrum eta</name>
    <dbReference type="NCBI Taxonomy" id="2126337"/>
    <lineage>
        <taxon>Bacteria</taxon>
        <taxon>Pseudomonadati</taxon>
        <taxon>Pseudomonadota</taxon>
        <taxon>Gammaproteobacteria</taxon>
        <taxon>Candidatus Kentrum</taxon>
    </lineage>
</organism>
<dbReference type="EMBL" id="CAADFI010000074">
    <property type="protein sequence ID" value="VFJ95260.1"/>
    <property type="molecule type" value="Genomic_DNA"/>
</dbReference>
<evidence type="ECO:0000256" key="1">
    <source>
        <dbReference type="SAM" id="Phobius"/>
    </source>
</evidence>
<dbReference type="Pfam" id="PF15956">
    <property type="entry name" value="DUF4760"/>
    <property type="match status" value="1"/>
</dbReference>
<dbReference type="EMBL" id="CAADFG010000071">
    <property type="protein sequence ID" value="VFJ94380.1"/>
    <property type="molecule type" value="Genomic_DNA"/>
</dbReference>
<evidence type="ECO:0000313" key="3">
    <source>
        <dbReference type="EMBL" id="VFJ95260.1"/>
    </source>
</evidence>
<name>A0A450VA52_9GAMM</name>
<protein>
    <recommendedName>
        <fullName evidence="5">DUF4760 domain-containing protein</fullName>
    </recommendedName>
</protein>
<accession>A0A450VA52</accession>
<keyword evidence="1" id="KW-1133">Transmembrane helix</keyword>
<evidence type="ECO:0000313" key="4">
    <source>
        <dbReference type="EMBL" id="VFK01656.1"/>
    </source>
</evidence>
<proteinExistence type="predicted"/>
<reference evidence="4" key="1">
    <citation type="submission" date="2019-02" db="EMBL/GenBank/DDBJ databases">
        <authorList>
            <person name="Gruber-Vodicka R. H."/>
            <person name="Seah K. B. B."/>
        </authorList>
    </citation>
    <scope>NUCLEOTIDE SEQUENCE</scope>
    <source>
        <strain evidence="4">BECK_SA2B12</strain>
        <strain evidence="2">BECK_SA2B15</strain>
        <strain evidence="3">BECK_SA2B20</strain>
    </source>
</reference>
<evidence type="ECO:0000313" key="2">
    <source>
        <dbReference type="EMBL" id="VFJ94380.1"/>
    </source>
</evidence>
<feature type="transmembrane region" description="Helical" evidence="1">
    <location>
        <begin position="6"/>
        <end position="30"/>
    </location>
</feature>
<dbReference type="InterPro" id="IPR031876">
    <property type="entry name" value="DUF4760"/>
</dbReference>